<dbReference type="PANTHER" id="PTHR37433">
    <property type="entry name" value="PROTEIN CBG25136-RELATED"/>
    <property type="match status" value="1"/>
</dbReference>
<proteinExistence type="predicted"/>
<reference evidence="2" key="1">
    <citation type="submission" date="2024-02" db="UniProtKB">
        <authorList>
            <consortium name="WormBaseParasite"/>
        </authorList>
    </citation>
    <scope>IDENTIFICATION</scope>
</reference>
<protein>
    <submittedName>
        <fullName evidence="2">Uncharacterized protein</fullName>
    </submittedName>
</protein>
<dbReference type="AlphaFoldDB" id="A0AAF3J368"/>
<evidence type="ECO:0000313" key="2">
    <source>
        <dbReference type="WBParaSite" id="MBELARI_LOCUS13349"/>
    </source>
</evidence>
<accession>A0AAF3J368</accession>
<evidence type="ECO:0000313" key="1">
    <source>
        <dbReference type="Proteomes" id="UP000887575"/>
    </source>
</evidence>
<keyword evidence="1" id="KW-1185">Reference proteome</keyword>
<dbReference type="Proteomes" id="UP000887575">
    <property type="component" value="Unassembled WGS sequence"/>
</dbReference>
<dbReference type="WBParaSite" id="MBELARI_LOCUS13349">
    <property type="protein sequence ID" value="MBELARI_LOCUS13349"/>
    <property type="gene ID" value="MBELARI_LOCUS13349"/>
</dbReference>
<organism evidence="1 2">
    <name type="scientific">Mesorhabditis belari</name>
    <dbReference type="NCBI Taxonomy" id="2138241"/>
    <lineage>
        <taxon>Eukaryota</taxon>
        <taxon>Metazoa</taxon>
        <taxon>Ecdysozoa</taxon>
        <taxon>Nematoda</taxon>
        <taxon>Chromadorea</taxon>
        <taxon>Rhabditida</taxon>
        <taxon>Rhabditina</taxon>
        <taxon>Rhabditomorpha</taxon>
        <taxon>Rhabditoidea</taxon>
        <taxon>Rhabditidae</taxon>
        <taxon>Mesorhabditinae</taxon>
        <taxon>Mesorhabditis</taxon>
    </lineage>
</organism>
<name>A0AAF3J368_9BILA</name>
<sequence>MPQLPVQRCPFPLETISPSVSLPMRLPTIILLLFHEIYSLSRCYSCLTHCRILPGGKIDAKTCDCVGKAEDSCMGNACFAKIELFSEEKTAIIQKGCTTELQGGQVGCQYASNSETVHCFCQGELCNNRNQFADFVPARLPTVECCGCSEKHGDSCPKTGCLHKCKGNYCVVDFDGIEQGCGLGFPRLQNFLRMPAYLDWQGEPICARYEAGPSTVMNGCTCTGLAGNCNELNKTRNYQLSKVIDRPEAPLNYCYSVSHKSGKPFGPEVFKKSVTCEGQYCFISMTTSEIVLETADFEHSYDDHEEFVGLARPKFELLAGCLKVDDPKKLVVGCTTEYSHNLTDPLSKHCILGLKIQDREFRTRIWRGTVTQKRLQSRKTKSPFYLQQRNQQ</sequence>
<dbReference type="PANTHER" id="PTHR37433:SF15">
    <property type="entry name" value="PROTEIN CBG04492"/>
    <property type="match status" value="1"/>
</dbReference>